<dbReference type="SUPFAM" id="SSF51717">
    <property type="entry name" value="Dihydropteroate synthetase-like"/>
    <property type="match status" value="1"/>
</dbReference>
<name>A0A1I2WGJ1_9FIRM</name>
<dbReference type="PANTHER" id="PTHR20941:SF1">
    <property type="entry name" value="FOLIC ACID SYNTHESIS PROTEIN FOL1"/>
    <property type="match status" value="1"/>
</dbReference>
<comment type="similarity">
    <text evidence="4">Belongs to the DHPS family.</text>
</comment>
<evidence type="ECO:0000256" key="6">
    <source>
        <dbReference type="ARBA" id="ARBA00016919"/>
    </source>
</evidence>
<proteinExistence type="inferred from homology"/>
<dbReference type="FunFam" id="3.20.20.20:FF:000006">
    <property type="entry name" value="Dihydropteroate synthase"/>
    <property type="match status" value="1"/>
</dbReference>
<feature type="domain" description="Pterin-binding" evidence="13">
    <location>
        <begin position="140"/>
        <end position="386"/>
    </location>
</feature>
<evidence type="ECO:0000256" key="9">
    <source>
        <dbReference type="ARBA" id="ARBA00022842"/>
    </source>
</evidence>
<comment type="function">
    <text evidence="12">Catalyzes the condensation of para-aminobenzoate (pABA) with 6-hydroxymethyl-7,8-dihydropterin diphosphate (DHPt-PP) to form 7,8-dihydropteroate (H2Pte), the immediate precursor of folate derivatives.</text>
</comment>
<accession>A0A1I2WGJ1</accession>
<evidence type="ECO:0000256" key="7">
    <source>
        <dbReference type="ARBA" id="ARBA00022679"/>
    </source>
</evidence>
<dbReference type="GO" id="GO:0046654">
    <property type="term" value="P:tetrahydrofolate biosynthetic process"/>
    <property type="evidence" value="ECO:0007669"/>
    <property type="project" value="UniProtKB-UniPathway"/>
</dbReference>
<dbReference type="AlphaFoldDB" id="A0A1I2WGJ1"/>
<evidence type="ECO:0000256" key="12">
    <source>
        <dbReference type="ARBA" id="ARBA00053449"/>
    </source>
</evidence>
<evidence type="ECO:0000313" key="14">
    <source>
        <dbReference type="EMBL" id="SFH00475.1"/>
    </source>
</evidence>
<dbReference type="Proteomes" id="UP000199337">
    <property type="component" value="Unassembled WGS sequence"/>
</dbReference>
<dbReference type="Pfam" id="PF00809">
    <property type="entry name" value="Pterin_bind"/>
    <property type="match status" value="1"/>
</dbReference>
<dbReference type="EC" id="2.5.1.15" evidence="5"/>
<dbReference type="InterPro" id="IPR006390">
    <property type="entry name" value="DHP_synth_dom"/>
</dbReference>
<dbReference type="PROSITE" id="PS00793">
    <property type="entry name" value="DHPS_2"/>
    <property type="match status" value="1"/>
</dbReference>
<gene>
    <name evidence="14" type="ORF">SAMN05660649_03497</name>
</gene>
<dbReference type="InterPro" id="IPR011005">
    <property type="entry name" value="Dihydropteroate_synth-like_sf"/>
</dbReference>
<comment type="cofactor">
    <cofactor evidence="2">
        <name>Mg(2+)</name>
        <dbReference type="ChEBI" id="CHEBI:18420"/>
    </cofactor>
</comment>
<dbReference type="UniPathway" id="UPA00077">
    <property type="reaction ID" value="UER00156"/>
</dbReference>
<evidence type="ECO:0000256" key="5">
    <source>
        <dbReference type="ARBA" id="ARBA00012458"/>
    </source>
</evidence>
<evidence type="ECO:0000259" key="13">
    <source>
        <dbReference type="PROSITE" id="PS50972"/>
    </source>
</evidence>
<dbReference type="CDD" id="cd00739">
    <property type="entry name" value="DHPS"/>
    <property type="match status" value="1"/>
</dbReference>
<keyword evidence="8" id="KW-0479">Metal-binding</keyword>
<keyword evidence="15" id="KW-1185">Reference proteome</keyword>
<dbReference type="Gene3D" id="3.20.20.20">
    <property type="entry name" value="Dihydropteroate synthase-like"/>
    <property type="match status" value="1"/>
</dbReference>
<evidence type="ECO:0000256" key="3">
    <source>
        <dbReference type="ARBA" id="ARBA00004763"/>
    </source>
</evidence>
<evidence type="ECO:0000256" key="11">
    <source>
        <dbReference type="ARBA" id="ARBA00030193"/>
    </source>
</evidence>
<organism evidence="14 15">
    <name type="scientific">Desulfotruncus arcticus DSM 17038</name>
    <dbReference type="NCBI Taxonomy" id="1121424"/>
    <lineage>
        <taxon>Bacteria</taxon>
        <taxon>Bacillati</taxon>
        <taxon>Bacillota</taxon>
        <taxon>Clostridia</taxon>
        <taxon>Eubacteriales</taxon>
        <taxon>Desulfallaceae</taxon>
        <taxon>Desulfotruncus</taxon>
    </lineage>
</organism>
<keyword evidence="7" id="KW-0808">Transferase</keyword>
<dbReference type="RefSeq" id="WP_238456514.1">
    <property type="nucleotide sequence ID" value="NZ_FOOX01000013.1"/>
</dbReference>
<dbReference type="PANTHER" id="PTHR20941">
    <property type="entry name" value="FOLATE SYNTHESIS PROTEINS"/>
    <property type="match status" value="1"/>
</dbReference>
<dbReference type="NCBIfam" id="TIGR01496">
    <property type="entry name" value="DHPS"/>
    <property type="match status" value="1"/>
</dbReference>
<dbReference type="EMBL" id="FOOX01000013">
    <property type="protein sequence ID" value="SFH00475.1"/>
    <property type="molecule type" value="Genomic_DNA"/>
</dbReference>
<dbReference type="GO" id="GO:0004156">
    <property type="term" value="F:dihydropteroate synthase activity"/>
    <property type="evidence" value="ECO:0007669"/>
    <property type="project" value="UniProtKB-EC"/>
</dbReference>
<reference evidence="15" key="1">
    <citation type="submission" date="2016-10" db="EMBL/GenBank/DDBJ databases">
        <authorList>
            <person name="Varghese N."/>
            <person name="Submissions S."/>
        </authorList>
    </citation>
    <scope>NUCLEOTIDE SEQUENCE [LARGE SCALE GENOMIC DNA]</scope>
    <source>
        <strain evidence="15">DSM 17038</strain>
    </source>
</reference>
<dbReference type="GO" id="GO:0005829">
    <property type="term" value="C:cytosol"/>
    <property type="evidence" value="ECO:0007669"/>
    <property type="project" value="TreeGrafter"/>
</dbReference>
<evidence type="ECO:0000313" key="15">
    <source>
        <dbReference type="Proteomes" id="UP000199337"/>
    </source>
</evidence>
<dbReference type="InterPro" id="IPR045031">
    <property type="entry name" value="DHP_synth-like"/>
</dbReference>
<comment type="pathway">
    <text evidence="3">Cofactor biosynthesis; tetrahydrofolate biosynthesis; 7,8-dihydrofolate from 2-amino-4-hydroxy-6-hydroxymethyl-7,8-dihydropteridine diphosphate and 4-aminobenzoate: step 1/2.</text>
</comment>
<evidence type="ECO:0000256" key="2">
    <source>
        <dbReference type="ARBA" id="ARBA00001946"/>
    </source>
</evidence>
<comment type="catalytic activity">
    <reaction evidence="1">
        <text>(7,8-dihydropterin-6-yl)methyl diphosphate + 4-aminobenzoate = 7,8-dihydropteroate + diphosphate</text>
        <dbReference type="Rhea" id="RHEA:19949"/>
        <dbReference type="ChEBI" id="CHEBI:17836"/>
        <dbReference type="ChEBI" id="CHEBI:17839"/>
        <dbReference type="ChEBI" id="CHEBI:33019"/>
        <dbReference type="ChEBI" id="CHEBI:72950"/>
        <dbReference type="EC" id="2.5.1.15"/>
    </reaction>
</comment>
<dbReference type="GO" id="GO:0046656">
    <property type="term" value="P:folic acid biosynthetic process"/>
    <property type="evidence" value="ECO:0007669"/>
    <property type="project" value="UniProtKB-KW"/>
</dbReference>
<evidence type="ECO:0000256" key="10">
    <source>
        <dbReference type="ARBA" id="ARBA00022909"/>
    </source>
</evidence>
<dbReference type="PROSITE" id="PS50972">
    <property type="entry name" value="PTERIN_BINDING"/>
    <property type="match status" value="1"/>
</dbReference>
<keyword evidence="9" id="KW-0460">Magnesium</keyword>
<sequence length="397" mass="43751">MSFNLHNIVISNREEVLEEFKKIGVDGGGAGVMAPKAFHYLFKVYDLTPKQANILKQEMLGKGGDAAVARGCVDASIEKTDILLIGTEKQFRAAIKKLRLQPFRLARLAEQLEETLVNLRGRKVRTLECRGKHLVLGERTLVMGILNVTPDSFSDGGKFNNLESAVEQARRMVDEGADIIDLGGESTHPGYEPISVDEEIRRITPVIKVLVQEFDVPISIDTTKAEVARVALEEGAHIINDQWSLRADPRMAGVVAEYGAPLVMMHNQNGTDYHDLMGDMIRFFRESMDIALKAGVERNNIIVDPGIGFGKTVEQNIEAMRRLKELDCLGLPVLLGTSRKSMIGKTLDLPPDQRVEGTGATVALGIAAGVDIVRVHDVKEMVRISRMTDAIVRHASH</sequence>
<evidence type="ECO:0000256" key="4">
    <source>
        <dbReference type="ARBA" id="ARBA00009503"/>
    </source>
</evidence>
<dbReference type="InterPro" id="IPR000489">
    <property type="entry name" value="Pterin-binding_dom"/>
</dbReference>
<dbReference type="GO" id="GO:0046872">
    <property type="term" value="F:metal ion binding"/>
    <property type="evidence" value="ECO:0007669"/>
    <property type="project" value="UniProtKB-KW"/>
</dbReference>
<evidence type="ECO:0000256" key="1">
    <source>
        <dbReference type="ARBA" id="ARBA00000012"/>
    </source>
</evidence>
<dbReference type="PROSITE" id="PS00792">
    <property type="entry name" value="DHPS_1"/>
    <property type="match status" value="1"/>
</dbReference>
<protein>
    <recommendedName>
        <fullName evidence="6">Dihydropteroate synthase</fullName>
        <ecNumber evidence="5">2.5.1.15</ecNumber>
    </recommendedName>
    <alternativeName>
        <fullName evidence="11">Dihydropteroate pyrophosphorylase</fullName>
    </alternativeName>
</protein>
<dbReference type="STRING" id="341036.SAMN05660649_03497"/>
<keyword evidence="10" id="KW-0289">Folate biosynthesis</keyword>
<evidence type="ECO:0000256" key="8">
    <source>
        <dbReference type="ARBA" id="ARBA00022723"/>
    </source>
</evidence>